<accession>A0AAV1UGL1</accession>
<dbReference type="Proteomes" id="UP001162060">
    <property type="component" value="Unassembled WGS sequence"/>
</dbReference>
<organism evidence="1 2">
    <name type="scientific">Peronospora matthiolae</name>
    <dbReference type="NCBI Taxonomy" id="2874970"/>
    <lineage>
        <taxon>Eukaryota</taxon>
        <taxon>Sar</taxon>
        <taxon>Stramenopiles</taxon>
        <taxon>Oomycota</taxon>
        <taxon>Peronosporomycetes</taxon>
        <taxon>Peronosporales</taxon>
        <taxon>Peronosporaceae</taxon>
        <taxon>Peronospora</taxon>
    </lineage>
</organism>
<sequence>MSATSQYKLNQGRGRKLGTRSRRLTRCMTKISFLAENLATSLSLKLMVGD</sequence>
<dbReference type="AlphaFoldDB" id="A0AAV1UGL1"/>
<evidence type="ECO:0000313" key="1">
    <source>
        <dbReference type="EMBL" id="CAK7933994.1"/>
    </source>
</evidence>
<gene>
    <name evidence="1" type="ORF">PM001_LOCUS19144</name>
</gene>
<reference evidence="1" key="1">
    <citation type="submission" date="2024-01" db="EMBL/GenBank/DDBJ databases">
        <authorList>
            <person name="Webb A."/>
        </authorList>
    </citation>
    <scope>NUCLEOTIDE SEQUENCE</scope>
    <source>
        <strain evidence="1">Pm1</strain>
    </source>
</reference>
<proteinExistence type="predicted"/>
<protein>
    <submittedName>
        <fullName evidence="1">Uncharacterized protein</fullName>
    </submittedName>
</protein>
<evidence type="ECO:0000313" key="2">
    <source>
        <dbReference type="Proteomes" id="UP001162060"/>
    </source>
</evidence>
<dbReference type="EMBL" id="CAKLBY020000197">
    <property type="protein sequence ID" value="CAK7933994.1"/>
    <property type="molecule type" value="Genomic_DNA"/>
</dbReference>
<name>A0AAV1UGL1_9STRA</name>
<comment type="caution">
    <text evidence="1">The sequence shown here is derived from an EMBL/GenBank/DDBJ whole genome shotgun (WGS) entry which is preliminary data.</text>
</comment>